<dbReference type="Proteomes" id="UP000054498">
    <property type="component" value="Unassembled WGS sequence"/>
</dbReference>
<dbReference type="RefSeq" id="XP_013895841.1">
    <property type="nucleotide sequence ID" value="XM_014040387.1"/>
</dbReference>
<gene>
    <name evidence="2" type="ORF">MNEG_11142</name>
</gene>
<feature type="region of interest" description="Disordered" evidence="1">
    <location>
        <begin position="17"/>
        <end position="52"/>
    </location>
</feature>
<organism evidence="2 3">
    <name type="scientific">Monoraphidium neglectum</name>
    <dbReference type="NCBI Taxonomy" id="145388"/>
    <lineage>
        <taxon>Eukaryota</taxon>
        <taxon>Viridiplantae</taxon>
        <taxon>Chlorophyta</taxon>
        <taxon>core chlorophytes</taxon>
        <taxon>Chlorophyceae</taxon>
        <taxon>CS clade</taxon>
        <taxon>Sphaeropleales</taxon>
        <taxon>Selenastraceae</taxon>
        <taxon>Monoraphidium</taxon>
    </lineage>
</organism>
<protein>
    <submittedName>
        <fullName evidence="2">Uncharacterized protein</fullName>
    </submittedName>
</protein>
<feature type="compositionally biased region" description="Basic residues" evidence="1">
    <location>
        <begin position="17"/>
        <end position="26"/>
    </location>
</feature>
<dbReference type="EMBL" id="KK102828">
    <property type="protein sequence ID" value="KIY96821.1"/>
    <property type="molecule type" value="Genomic_DNA"/>
</dbReference>
<evidence type="ECO:0000313" key="3">
    <source>
        <dbReference type="Proteomes" id="UP000054498"/>
    </source>
</evidence>
<feature type="non-terminal residue" evidence="2">
    <location>
        <position position="1"/>
    </location>
</feature>
<reference evidence="2 3" key="1">
    <citation type="journal article" date="2013" name="BMC Genomics">
        <title>Reconstruction of the lipid metabolism for the microalga Monoraphidium neglectum from its genome sequence reveals characteristics suitable for biofuel production.</title>
        <authorList>
            <person name="Bogen C."/>
            <person name="Al-Dilaimi A."/>
            <person name="Albersmeier A."/>
            <person name="Wichmann J."/>
            <person name="Grundmann M."/>
            <person name="Rupp O."/>
            <person name="Lauersen K.J."/>
            <person name="Blifernez-Klassen O."/>
            <person name="Kalinowski J."/>
            <person name="Goesmann A."/>
            <person name="Mussgnug J.H."/>
            <person name="Kruse O."/>
        </authorList>
    </citation>
    <scope>NUCLEOTIDE SEQUENCE [LARGE SCALE GENOMIC DNA]</scope>
    <source>
        <strain evidence="2 3">SAG 48.87</strain>
    </source>
</reference>
<evidence type="ECO:0000313" key="2">
    <source>
        <dbReference type="EMBL" id="KIY96821.1"/>
    </source>
</evidence>
<dbReference type="KEGG" id="mng:MNEG_11142"/>
<accession>A0A0D2M6G5</accession>
<evidence type="ECO:0000256" key="1">
    <source>
        <dbReference type="SAM" id="MobiDB-lite"/>
    </source>
</evidence>
<proteinExistence type="predicted"/>
<feature type="non-terminal residue" evidence="2">
    <location>
        <position position="95"/>
    </location>
</feature>
<name>A0A0D2M6G5_9CHLO</name>
<dbReference type="GeneID" id="25728375"/>
<keyword evidence="3" id="KW-1185">Reference proteome</keyword>
<sequence length="95" mass="10031">RAAPAAAGGGAVLLLPRRRPRQHPHAAVHLPDGAGPDGSRHPDAGARGARAGRKCVSRRMQCRARRPALGTPGCDTSQCTGYRHVAPRRFTSHSL</sequence>
<dbReference type="AlphaFoldDB" id="A0A0D2M6G5"/>